<protein>
    <submittedName>
        <fullName evidence="3">Alpha-tocopherol transfer protein-like protein</fullName>
    </submittedName>
</protein>
<proteinExistence type="predicted"/>
<sequence length="543" mass="61405">MTSALVLAHPVMATKTDAPSARHPMRRLSVFSSLWSDSPPASANMNTGTPQQCSLCAICGDRLQTLRAHSQTLQGLLYLGYSRNHVLQTYAKTDHLPCSHTERAISDQKIATITDVCGVRQQLLVLVEAATSQFQTCPDDQEMTTSFPETRSWRCQRSEDPGKIKRCVYSPGVSLEDYINEHRQTLTLNAFSASPSQSMADQHESIDLRSPPVDPSAASEHSWFPGPPPPIYSCTLTPELVAKAREELQEKPEWRLRDVQALRDMILKEQPNLRTRLDDAFLLRFLRARKFDYDRALQLLLNYHAGRKAWPEVFQDLKPSTVKHVLDLGFLTVLPWPDPNGRYILCLRPGKWKPNDYPFVDNVRAIYLTLEKLIQPEETQVNGIVILADYTGVGMSQASNPGPFLAKKVVSILQDGFPIRIKAVNIINEPRIFKGIFAIIKPFLKEKMAERYILHGSDLRSLHRNIPRSVLPEEYGGTAGQLDMCAWSRLLLDCEEEFIVEFCQPDPLEGVVLPDSMLFEGEQASGQDDDTFRGLRSQLYYCY</sequence>
<dbReference type="Gene3D" id="1.10.8.20">
    <property type="entry name" value="N-terminal domain of phosphatidylinositol transfer protein sec14p"/>
    <property type="match status" value="1"/>
</dbReference>
<dbReference type="Pfam" id="PF00650">
    <property type="entry name" value="CRAL_TRIO"/>
    <property type="match status" value="1"/>
</dbReference>
<dbReference type="SMART" id="SM00516">
    <property type="entry name" value="SEC14"/>
    <property type="match status" value="1"/>
</dbReference>
<dbReference type="GO" id="GO:1902936">
    <property type="term" value="F:phosphatidylinositol bisphosphate binding"/>
    <property type="evidence" value="ECO:0007669"/>
    <property type="project" value="TreeGrafter"/>
</dbReference>
<gene>
    <name evidence="3" type="ORF">AKAME5_002730600</name>
</gene>
<dbReference type="PANTHER" id="PTHR10174:SF130">
    <property type="entry name" value="ALPHA-TOCOPHEROL TRANSFER PROTEIN-LIKE"/>
    <property type="match status" value="1"/>
</dbReference>
<reference evidence="3" key="1">
    <citation type="submission" date="2022-08" db="EMBL/GenBank/DDBJ databases">
        <title>Genome sequencing of akame (Lates japonicus).</title>
        <authorList>
            <person name="Hashiguchi Y."/>
            <person name="Takahashi H."/>
        </authorList>
    </citation>
    <scope>NUCLEOTIDE SEQUENCE</scope>
    <source>
        <strain evidence="3">Kochi</strain>
    </source>
</reference>
<dbReference type="Gene3D" id="3.40.525.10">
    <property type="entry name" value="CRAL-TRIO lipid binding domain"/>
    <property type="match status" value="1"/>
</dbReference>
<dbReference type="GO" id="GO:0016020">
    <property type="term" value="C:membrane"/>
    <property type="evidence" value="ECO:0007669"/>
    <property type="project" value="TreeGrafter"/>
</dbReference>
<dbReference type="Gene3D" id="1.20.5.1200">
    <property type="entry name" value="Alpha-tocopherol transfer"/>
    <property type="match status" value="1"/>
</dbReference>
<accession>A0AAD3QXM4</accession>
<evidence type="ECO:0000313" key="3">
    <source>
        <dbReference type="EMBL" id="GLD48512.1"/>
    </source>
</evidence>
<dbReference type="SUPFAM" id="SSF46938">
    <property type="entry name" value="CRAL/TRIO N-terminal domain"/>
    <property type="match status" value="1"/>
</dbReference>
<dbReference type="AlphaFoldDB" id="A0AAD3QXM4"/>
<dbReference type="PRINTS" id="PR00180">
    <property type="entry name" value="CRETINALDHBP"/>
</dbReference>
<dbReference type="InterPro" id="IPR036865">
    <property type="entry name" value="CRAL-TRIO_dom_sf"/>
</dbReference>
<dbReference type="InterPro" id="IPR011074">
    <property type="entry name" value="CRAL/TRIO_N_dom"/>
</dbReference>
<name>A0AAD3QXM4_LATJO</name>
<dbReference type="Pfam" id="PF03765">
    <property type="entry name" value="CRAL_TRIO_N"/>
    <property type="match status" value="1"/>
</dbReference>
<dbReference type="Proteomes" id="UP001279410">
    <property type="component" value="Unassembled WGS sequence"/>
</dbReference>
<evidence type="ECO:0000256" key="1">
    <source>
        <dbReference type="SAM" id="MobiDB-lite"/>
    </source>
</evidence>
<evidence type="ECO:0000313" key="4">
    <source>
        <dbReference type="Proteomes" id="UP001279410"/>
    </source>
</evidence>
<keyword evidence="4" id="KW-1185">Reference proteome</keyword>
<dbReference type="SUPFAM" id="SSF52087">
    <property type="entry name" value="CRAL/TRIO domain"/>
    <property type="match status" value="1"/>
</dbReference>
<dbReference type="PANTHER" id="PTHR10174">
    <property type="entry name" value="ALPHA-TOCOPHEROL TRANSFER PROTEIN-RELATED"/>
    <property type="match status" value="1"/>
</dbReference>
<dbReference type="CDD" id="cd00170">
    <property type="entry name" value="SEC14"/>
    <property type="match status" value="1"/>
</dbReference>
<organism evidence="3 4">
    <name type="scientific">Lates japonicus</name>
    <name type="common">Japanese lates</name>
    <dbReference type="NCBI Taxonomy" id="270547"/>
    <lineage>
        <taxon>Eukaryota</taxon>
        <taxon>Metazoa</taxon>
        <taxon>Chordata</taxon>
        <taxon>Craniata</taxon>
        <taxon>Vertebrata</taxon>
        <taxon>Euteleostomi</taxon>
        <taxon>Actinopterygii</taxon>
        <taxon>Neopterygii</taxon>
        <taxon>Teleostei</taxon>
        <taxon>Neoteleostei</taxon>
        <taxon>Acanthomorphata</taxon>
        <taxon>Carangaria</taxon>
        <taxon>Carangaria incertae sedis</taxon>
        <taxon>Centropomidae</taxon>
        <taxon>Lates</taxon>
    </lineage>
</organism>
<feature type="region of interest" description="Disordered" evidence="1">
    <location>
        <begin position="193"/>
        <end position="221"/>
    </location>
</feature>
<evidence type="ECO:0000259" key="2">
    <source>
        <dbReference type="PROSITE" id="PS50191"/>
    </source>
</evidence>
<dbReference type="SMART" id="SM01100">
    <property type="entry name" value="CRAL_TRIO_N"/>
    <property type="match status" value="1"/>
</dbReference>
<comment type="caution">
    <text evidence="3">The sequence shown here is derived from an EMBL/GenBank/DDBJ whole genome shotgun (WGS) entry which is preliminary data.</text>
</comment>
<dbReference type="EMBL" id="BRZM01003467">
    <property type="protein sequence ID" value="GLD48512.1"/>
    <property type="molecule type" value="Genomic_DNA"/>
</dbReference>
<dbReference type="InterPro" id="IPR036273">
    <property type="entry name" value="CRAL/TRIO_N_dom_sf"/>
</dbReference>
<feature type="domain" description="CRAL-TRIO" evidence="2">
    <location>
        <begin position="318"/>
        <end position="483"/>
    </location>
</feature>
<dbReference type="PROSITE" id="PS50191">
    <property type="entry name" value="CRAL_TRIO"/>
    <property type="match status" value="1"/>
</dbReference>
<dbReference type="InterPro" id="IPR001251">
    <property type="entry name" value="CRAL-TRIO_dom"/>
</dbReference>